<sequence length="79" mass="8597">MAGMRHVKVQYAKTHLSALIAAVERGEEFVIARGDTPAARLVPIEPLGPRELGFVAYTVPDDFFNALPEDELAAWDGTS</sequence>
<dbReference type="Gene3D" id="3.40.1620.10">
    <property type="entry name" value="YefM-like domain"/>
    <property type="match status" value="1"/>
</dbReference>
<dbReference type="SUPFAM" id="SSF143120">
    <property type="entry name" value="YefM-like"/>
    <property type="match status" value="1"/>
</dbReference>
<evidence type="ECO:0000256" key="1">
    <source>
        <dbReference type="ARBA" id="ARBA00009981"/>
    </source>
</evidence>
<name>F5Z0B1_MYCSD</name>
<comment type="similarity">
    <text evidence="1 2">Belongs to the phD/YefM antitoxin family.</text>
</comment>
<dbReference type="eggNOG" id="COG4118">
    <property type="taxonomic scope" value="Bacteria"/>
</dbReference>
<evidence type="ECO:0000313" key="4">
    <source>
        <dbReference type="Proteomes" id="UP000009224"/>
    </source>
</evidence>
<dbReference type="Pfam" id="PF02604">
    <property type="entry name" value="PhdYeFM_antitox"/>
    <property type="match status" value="1"/>
</dbReference>
<protein>
    <recommendedName>
        <fullName evidence="2">Antitoxin</fullName>
    </recommendedName>
</protein>
<dbReference type="STRING" id="875328.JDM601_2888"/>
<dbReference type="InterPro" id="IPR006442">
    <property type="entry name" value="Antitoxin_Phd/YefM"/>
</dbReference>
<dbReference type="EMBL" id="CP002329">
    <property type="protein sequence ID" value="AEF36888.1"/>
    <property type="molecule type" value="Genomic_DNA"/>
</dbReference>
<evidence type="ECO:0000313" key="3">
    <source>
        <dbReference type="EMBL" id="AEF36888.1"/>
    </source>
</evidence>
<keyword evidence="4" id="KW-1185">Reference proteome</keyword>
<dbReference type="AlphaFoldDB" id="F5Z0B1"/>
<accession>F5Z0B1</accession>
<evidence type="ECO:0000256" key="2">
    <source>
        <dbReference type="RuleBase" id="RU362080"/>
    </source>
</evidence>
<dbReference type="KEGG" id="mjd:JDM601_2888"/>
<reference evidence="3 4" key="1">
    <citation type="journal article" date="2011" name="J. Bacteriol.">
        <title>Complete genome sequence of a novel clinical isolate, the nontuberculous Mycobacterium strain JDM601.</title>
        <authorList>
            <person name="Zhang Z.Y."/>
            <person name="Sun Z.Q."/>
            <person name="Wang Z.L."/>
            <person name="Wen Z.L."/>
            <person name="Sun Q.W."/>
            <person name="Zhu Z.Q."/>
            <person name="Song Y.Z."/>
            <person name="Zhao J.W."/>
            <person name="Wang H.H."/>
            <person name="Zhang S.L."/>
            <person name="Guo X.K."/>
        </authorList>
    </citation>
    <scope>NUCLEOTIDE SEQUENCE [LARGE SCALE GENOMIC DNA]</scope>
    <source>
        <strain evidence="3 4">JDM601</strain>
    </source>
</reference>
<comment type="function">
    <text evidence="2">Antitoxin component of a type II toxin-antitoxin (TA) system.</text>
</comment>
<proteinExistence type="inferred from homology"/>
<organism evidence="3 4">
    <name type="scientific">Mycolicibacter sinensis (strain JDM601)</name>
    <name type="common">Mycobacterium sinense</name>
    <dbReference type="NCBI Taxonomy" id="875328"/>
    <lineage>
        <taxon>Bacteria</taxon>
        <taxon>Bacillati</taxon>
        <taxon>Actinomycetota</taxon>
        <taxon>Actinomycetes</taxon>
        <taxon>Mycobacteriales</taxon>
        <taxon>Mycobacteriaceae</taxon>
        <taxon>Mycolicibacter</taxon>
    </lineage>
</organism>
<dbReference type="InterPro" id="IPR036165">
    <property type="entry name" value="YefM-like_sf"/>
</dbReference>
<dbReference type="HOGENOM" id="CLU_163140_3_0_11"/>
<gene>
    <name evidence="3" type="ordered locus">JDM601_2888</name>
</gene>
<dbReference type="Proteomes" id="UP000009224">
    <property type="component" value="Chromosome"/>
</dbReference>